<sequence length="86" mass="9792">MEKFCQSCGMPLTATNRGTNADGSLSSEYCHLCYQRGAFTQPQITLAEMKREGLAGINKDPKMNGIKKFMIKLTYGPMLKRLKRWR</sequence>
<comment type="caution">
    <text evidence="2">The sequence shown here is derived from an EMBL/GenBank/DDBJ whole genome shotgun (WGS) entry which is preliminary data.</text>
</comment>
<dbReference type="RefSeq" id="WP_109250376.1">
    <property type="nucleotide sequence ID" value="NZ_QCXQ01000002.1"/>
</dbReference>
<dbReference type="Proteomes" id="UP000245080">
    <property type="component" value="Unassembled WGS sequence"/>
</dbReference>
<keyword evidence="3" id="KW-1185">Reference proteome</keyword>
<feature type="domain" description="Putative zinc ribbon" evidence="1">
    <location>
        <begin position="4"/>
        <end position="86"/>
    </location>
</feature>
<name>A0A2V1N104_9LACO</name>
<accession>A0A2V1N104</accession>
<reference evidence="2 3" key="1">
    <citation type="journal article" date="2018" name="Int. J. Syst. Evol. Microbiol.">
        <title>Lactobacillus bambusae sp. nov., isolated from a traditional fermented Ma-bamboo shoots of Taiwan.</title>
        <authorList>
            <person name="Wang L.-T."/>
        </authorList>
    </citation>
    <scope>NUCLEOTIDE SEQUENCE [LARGE SCALE GENOMIC DNA]</scope>
    <source>
        <strain evidence="2 3">BS-W1</strain>
    </source>
</reference>
<proteinExistence type="predicted"/>
<evidence type="ECO:0000313" key="2">
    <source>
        <dbReference type="EMBL" id="PWG00428.1"/>
    </source>
</evidence>
<evidence type="ECO:0000259" key="1">
    <source>
        <dbReference type="Pfam" id="PF12674"/>
    </source>
</evidence>
<dbReference type="OrthoDB" id="9801008at2"/>
<dbReference type="AlphaFoldDB" id="A0A2V1N104"/>
<evidence type="ECO:0000313" key="3">
    <source>
        <dbReference type="Proteomes" id="UP000245080"/>
    </source>
</evidence>
<dbReference type="Pfam" id="PF12674">
    <property type="entry name" value="Zn_ribbon_2"/>
    <property type="match status" value="1"/>
</dbReference>
<dbReference type="EMBL" id="QCXQ01000002">
    <property type="protein sequence ID" value="PWG00428.1"/>
    <property type="molecule type" value="Genomic_DNA"/>
</dbReference>
<dbReference type="InterPro" id="IPR025868">
    <property type="entry name" value="Zn_ribbon_dom_put"/>
</dbReference>
<protein>
    <recommendedName>
        <fullName evidence="1">Putative zinc ribbon domain-containing protein</fullName>
    </recommendedName>
</protein>
<organism evidence="2 3">
    <name type="scientific">Levilactobacillus bambusae</name>
    <dbReference type="NCBI Taxonomy" id="2024736"/>
    <lineage>
        <taxon>Bacteria</taxon>
        <taxon>Bacillati</taxon>
        <taxon>Bacillota</taxon>
        <taxon>Bacilli</taxon>
        <taxon>Lactobacillales</taxon>
        <taxon>Lactobacillaceae</taxon>
        <taxon>Levilactobacillus</taxon>
    </lineage>
</organism>
<gene>
    <name evidence="2" type="ORF">DCM90_05750</name>
</gene>